<evidence type="ECO:0000256" key="9">
    <source>
        <dbReference type="HAMAP-Rule" id="MF_00009"/>
    </source>
</evidence>
<name>A0ABS1T911_9CLOT</name>
<evidence type="ECO:0000256" key="4">
    <source>
        <dbReference type="ARBA" id="ARBA00022722"/>
    </source>
</evidence>
<dbReference type="PROSITE" id="PS01306">
    <property type="entry name" value="UPF0054"/>
    <property type="match status" value="1"/>
</dbReference>
<dbReference type="Proteomes" id="UP000632377">
    <property type="component" value="Unassembled WGS sequence"/>
</dbReference>
<evidence type="ECO:0000313" key="10">
    <source>
        <dbReference type="EMBL" id="MBL4935166.1"/>
    </source>
</evidence>
<evidence type="ECO:0000313" key="11">
    <source>
        <dbReference type="Proteomes" id="UP000632377"/>
    </source>
</evidence>
<keyword evidence="7 9" id="KW-0378">Hydrolase</keyword>
<evidence type="ECO:0000256" key="6">
    <source>
        <dbReference type="ARBA" id="ARBA00022759"/>
    </source>
</evidence>
<evidence type="ECO:0000256" key="2">
    <source>
        <dbReference type="ARBA" id="ARBA00022517"/>
    </source>
</evidence>
<dbReference type="InterPro" id="IPR023091">
    <property type="entry name" value="MetalPrtase_cat_dom_sf_prd"/>
</dbReference>
<keyword evidence="9" id="KW-0963">Cytoplasm</keyword>
<dbReference type="Pfam" id="PF02130">
    <property type="entry name" value="YbeY"/>
    <property type="match status" value="1"/>
</dbReference>
<dbReference type="InterPro" id="IPR002036">
    <property type="entry name" value="YbeY"/>
</dbReference>
<comment type="function">
    <text evidence="9">Single strand-specific metallo-endoribonuclease involved in late-stage 70S ribosome quality control and in maturation of the 3' terminus of the 16S rRNA.</text>
</comment>
<dbReference type="NCBIfam" id="TIGR00043">
    <property type="entry name" value="rRNA maturation RNase YbeY"/>
    <property type="match status" value="1"/>
</dbReference>
<organism evidence="10 11">
    <name type="scientific">Clostridium rhizosphaerae</name>
    <dbReference type="NCBI Taxonomy" id="2803861"/>
    <lineage>
        <taxon>Bacteria</taxon>
        <taxon>Bacillati</taxon>
        <taxon>Bacillota</taxon>
        <taxon>Clostridia</taxon>
        <taxon>Eubacteriales</taxon>
        <taxon>Clostridiaceae</taxon>
        <taxon>Clostridium</taxon>
    </lineage>
</organism>
<feature type="binding site" evidence="9">
    <location>
        <position position="142"/>
    </location>
    <ligand>
        <name>Zn(2+)</name>
        <dbReference type="ChEBI" id="CHEBI:29105"/>
        <note>catalytic</note>
    </ligand>
</feature>
<reference evidence="10 11" key="1">
    <citation type="submission" date="2021-01" db="EMBL/GenBank/DDBJ databases">
        <title>Genome public.</title>
        <authorList>
            <person name="Liu C."/>
            <person name="Sun Q."/>
        </authorList>
    </citation>
    <scope>NUCLEOTIDE SEQUENCE [LARGE SCALE GENOMIC DNA]</scope>
    <source>
        <strain evidence="10 11">YIM B02515</strain>
    </source>
</reference>
<dbReference type="SUPFAM" id="SSF55486">
    <property type="entry name" value="Metalloproteases ('zincins'), catalytic domain"/>
    <property type="match status" value="1"/>
</dbReference>
<dbReference type="RefSeq" id="WP_202747775.1">
    <property type="nucleotide sequence ID" value="NZ_JAESWC010000002.1"/>
</dbReference>
<comment type="cofactor">
    <cofactor evidence="9">
        <name>Zn(2+)</name>
        <dbReference type="ChEBI" id="CHEBI:29105"/>
    </cofactor>
    <text evidence="9">Binds 1 zinc ion.</text>
</comment>
<protein>
    <recommendedName>
        <fullName evidence="9">Endoribonuclease YbeY</fullName>
        <ecNumber evidence="9">3.1.-.-</ecNumber>
    </recommendedName>
</protein>
<dbReference type="PANTHER" id="PTHR46986:SF1">
    <property type="entry name" value="ENDORIBONUCLEASE YBEY, CHLOROPLASTIC"/>
    <property type="match status" value="1"/>
</dbReference>
<keyword evidence="4 9" id="KW-0540">Nuclease</keyword>
<dbReference type="EMBL" id="JAESWC010000002">
    <property type="protein sequence ID" value="MBL4935166.1"/>
    <property type="molecule type" value="Genomic_DNA"/>
</dbReference>
<keyword evidence="11" id="KW-1185">Reference proteome</keyword>
<evidence type="ECO:0000256" key="5">
    <source>
        <dbReference type="ARBA" id="ARBA00022723"/>
    </source>
</evidence>
<gene>
    <name evidence="9 10" type="primary">ybeY</name>
    <name evidence="10" type="ORF">JK636_05280</name>
</gene>
<keyword evidence="5 9" id="KW-0479">Metal-binding</keyword>
<comment type="caution">
    <text evidence="10">The sequence shown here is derived from an EMBL/GenBank/DDBJ whole genome shotgun (WGS) entry which is preliminary data.</text>
</comment>
<dbReference type="InterPro" id="IPR020549">
    <property type="entry name" value="YbeY_CS"/>
</dbReference>
<evidence type="ECO:0000256" key="1">
    <source>
        <dbReference type="ARBA" id="ARBA00010875"/>
    </source>
</evidence>
<proteinExistence type="inferred from homology"/>
<comment type="similarity">
    <text evidence="1 9">Belongs to the endoribonuclease YbeY family.</text>
</comment>
<feature type="binding site" evidence="9">
    <location>
        <position position="132"/>
    </location>
    <ligand>
        <name>Zn(2+)</name>
        <dbReference type="ChEBI" id="CHEBI:29105"/>
        <note>catalytic</note>
    </ligand>
</feature>
<dbReference type="Gene3D" id="3.40.390.30">
    <property type="entry name" value="Metalloproteases ('zincins'), catalytic domain"/>
    <property type="match status" value="1"/>
</dbReference>
<keyword evidence="2 9" id="KW-0690">Ribosome biogenesis</keyword>
<dbReference type="PANTHER" id="PTHR46986">
    <property type="entry name" value="ENDORIBONUCLEASE YBEY, CHLOROPLASTIC"/>
    <property type="match status" value="1"/>
</dbReference>
<evidence type="ECO:0000256" key="7">
    <source>
        <dbReference type="ARBA" id="ARBA00022801"/>
    </source>
</evidence>
<evidence type="ECO:0000256" key="3">
    <source>
        <dbReference type="ARBA" id="ARBA00022552"/>
    </source>
</evidence>
<dbReference type="HAMAP" id="MF_00009">
    <property type="entry name" value="Endoribonucl_YbeY"/>
    <property type="match status" value="1"/>
</dbReference>
<keyword evidence="6 9" id="KW-0255">Endonuclease</keyword>
<sequence length="166" mass="19916">MLLVDNRQNKIEVTNELEDLLEKIIDFTLKEEKVLIDYEISLIFTDNSEIRTINKEYRKIDKETDVLSFPMLEYPKNKVYKDVYQNFSFDDSYFDEGKLVMGDIAISLERAKAQCEEYGHSFFREVCYLSVHSILHLLGYDHMEEDEKIIMRDREEYILQEFNIAR</sequence>
<evidence type="ECO:0000256" key="8">
    <source>
        <dbReference type="ARBA" id="ARBA00022833"/>
    </source>
</evidence>
<accession>A0ABS1T911</accession>
<dbReference type="EC" id="3.1.-.-" evidence="9"/>
<feature type="binding site" evidence="9">
    <location>
        <position position="136"/>
    </location>
    <ligand>
        <name>Zn(2+)</name>
        <dbReference type="ChEBI" id="CHEBI:29105"/>
        <note>catalytic</note>
    </ligand>
</feature>
<keyword evidence="3 9" id="KW-0698">rRNA processing</keyword>
<comment type="subcellular location">
    <subcellularLocation>
        <location evidence="9">Cytoplasm</location>
    </subcellularLocation>
</comment>
<keyword evidence="8 9" id="KW-0862">Zinc</keyword>